<dbReference type="Pfam" id="PF00005">
    <property type="entry name" value="ABC_tran"/>
    <property type="match status" value="1"/>
</dbReference>
<gene>
    <name evidence="14" type="ORF">BG261_07025</name>
</gene>
<dbReference type="EMBL" id="MKIR01000024">
    <property type="protein sequence ID" value="OFI48643.1"/>
    <property type="molecule type" value="Genomic_DNA"/>
</dbReference>
<feature type="transmembrane region" description="Helical" evidence="12">
    <location>
        <begin position="626"/>
        <end position="648"/>
    </location>
</feature>
<keyword evidence="4" id="KW-0997">Cell inner membrane</keyword>
<feature type="transmembrane region" description="Helical" evidence="12">
    <location>
        <begin position="536"/>
        <end position="561"/>
    </location>
</feature>
<dbReference type="Pfam" id="PF12704">
    <property type="entry name" value="MacB_PCD"/>
    <property type="match status" value="1"/>
</dbReference>
<dbReference type="GO" id="GO:0005886">
    <property type="term" value="C:plasma membrane"/>
    <property type="evidence" value="ECO:0007669"/>
    <property type="project" value="UniProtKB-SubCell"/>
</dbReference>
<evidence type="ECO:0000313" key="15">
    <source>
        <dbReference type="Proteomes" id="UP000178622"/>
    </source>
</evidence>
<dbReference type="GO" id="GO:0005524">
    <property type="term" value="F:ATP binding"/>
    <property type="evidence" value="ECO:0007669"/>
    <property type="project" value="UniProtKB-KW"/>
</dbReference>
<protein>
    <submittedName>
        <fullName evidence="14">ABC transporter ATP-binding protein</fullName>
    </submittedName>
</protein>
<dbReference type="GO" id="GO:0006865">
    <property type="term" value="P:amino acid transport"/>
    <property type="evidence" value="ECO:0007669"/>
    <property type="project" value="UniProtKB-KW"/>
</dbReference>
<dbReference type="RefSeq" id="WP_070793035.1">
    <property type="nucleotide sequence ID" value="NZ_MKIR01000024.1"/>
</dbReference>
<comment type="subcellular location">
    <subcellularLocation>
        <location evidence="1">Cell inner membrane</location>
        <topology evidence="1">Multi-pass membrane protein</topology>
    </subcellularLocation>
</comment>
<organism evidence="14 15">
    <name type="scientific">Floricoccus tropicus</name>
    <dbReference type="NCBI Taxonomy" id="1859473"/>
    <lineage>
        <taxon>Bacteria</taxon>
        <taxon>Bacillati</taxon>
        <taxon>Bacillota</taxon>
        <taxon>Bacilli</taxon>
        <taxon>Lactobacillales</taxon>
        <taxon>Streptococcaceae</taxon>
        <taxon>Floricoccus</taxon>
    </lineage>
</organism>
<evidence type="ECO:0000256" key="6">
    <source>
        <dbReference type="ARBA" id="ARBA00022741"/>
    </source>
</evidence>
<feature type="domain" description="ABC transporter" evidence="13">
    <location>
        <begin position="4"/>
        <end position="242"/>
    </location>
</feature>
<dbReference type="FunFam" id="3.40.50.300:FF:000032">
    <property type="entry name" value="Export ABC transporter ATP-binding protein"/>
    <property type="match status" value="1"/>
</dbReference>
<dbReference type="CDD" id="cd03255">
    <property type="entry name" value="ABC_MJ0796_LolCDE_FtsE"/>
    <property type="match status" value="1"/>
</dbReference>
<dbReference type="SMART" id="SM00382">
    <property type="entry name" value="AAA"/>
    <property type="match status" value="1"/>
</dbReference>
<sequence>MPILELKNIRKSYYLGKEEFPVLKGLNLSFERGEFASILGESGGGKSTLMNIIGGLDKEFEGEVIVNNEDQRSKTEKAMDDYRRSTVGFIFQSFNLVNYLSVLDNVLLSLKMTDLNHSQQVKKAEELLKQVGLFEHRKKNPNQLSGGQKQRVAIARALANDPEIIIADEPTGALDSQNTKEVLKILSDIAKSGKTVIVVTHSQEVADYGTRIIRLADGQITSDEKLRDPYTAVQAKPAFKNKAMSFSSSLGMAWKHFLYNWKQNLLIALGTGIGLFSVMVFLGLGNGVSQFANKQVSDQLNPNYPMVMRRVTKDDKTPNELAMQESQQSLYSGDENSLFDDQLIDKIKKVDHVKSVTESYNINPVAPGKMTVGNYSENFQSITSWGSNQQVSAIKAGKVPKAGEILISKQTALKYDNDNFKSIVGKKVKLSYTIMSSDAKKAINIEKEYTVSGIADVMTQSGTIFMDQSELKQTLKDNGAQTKTGIVIAEIDDSKNVDQALKDIQNIKNNGKKAFVTAGSGDILKTINSYLDIIKYVLAAIAGISLIVSIFMIVVTTYMSVTERTKEIGILRAMGSRKKDIRRLFTGESLMLGIFAAIIAIAGALAGQTLLNKALYSLAKFNLVQITSGAVIFAIVVGIVIALVASIAPSSRASKMNMIEALASE</sequence>
<dbReference type="Gene3D" id="3.40.50.300">
    <property type="entry name" value="P-loop containing nucleotide triphosphate hydrolases"/>
    <property type="match status" value="1"/>
</dbReference>
<evidence type="ECO:0000256" key="10">
    <source>
        <dbReference type="ARBA" id="ARBA00023136"/>
    </source>
</evidence>
<evidence type="ECO:0000256" key="4">
    <source>
        <dbReference type="ARBA" id="ARBA00022519"/>
    </source>
</evidence>
<evidence type="ECO:0000256" key="12">
    <source>
        <dbReference type="SAM" id="Phobius"/>
    </source>
</evidence>
<dbReference type="Proteomes" id="UP000178622">
    <property type="component" value="Unassembled WGS sequence"/>
</dbReference>
<dbReference type="InterPro" id="IPR003439">
    <property type="entry name" value="ABC_transporter-like_ATP-bd"/>
</dbReference>
<keyword evidence="8" id="KW-0029">Amino-acid transport</keyword>
<dbReference type="InterPro" id="IPR017871">
    <property type="entry name" value="ABC_transporter-like_CS"/>
</dbReference>
<reference evidence="15" key="1">
    <citation type="submission" date="2016-09" db="EMBL/GenBank/DDBJ databases">
        <title>Draft genome sequence of a novel species of the family Streptococcaceae isolated from flowers.</title>
        <authorList>
            <person name="Chuah L.-O."/>
            <person name="Yap K.-P."/>
            <person name="Thong K.L."/>
            <person name="Liong M.T."/>
            <person name="Ahmad R."/>
            <person name="Rusul G."/>
        </authorList>
    </citation>
    <scope>NUCLEOTIDE SEQUENCE [LARGE SCALE GENOMIC DNA]</scope>
    <source>
        <strain evidence="15">DF1</strain>
    </source>
</reference>
<evidence type="ECO:0000256" key="8">
    <source>
        <dbReference type="ARBA" id="ARBA00022970"/>
    </source>
</evidence>
<comment type="caution">
    <text evidence="14">The sequence shown here is derived from an EMBL/GenBank/DDBJ whole genome shotgun (WGS) entry which is preliminary data.</text>
</comment>
<dbReference type="PROSITE" id="PS00211">
    <property type="entry name" value="ABC_TRANSPORTER_1"/>
    <property type="match status" value="1"/>
</dbReference>
<keyword evidence="6" id="KW-0547">Nucleotide-binding</keyword>
<dbReference type="Pfam" id="PF02687">
    <property type="entry name" value="FtsX"/>
    <property type="match status" value="1"/>
</dbReference>
<feature type="transmembrane region" description="Helical" evidence="12">
    <location>
        <begin position="581"/>
        <end position="606"/>
    </location>
</feature>
<dbReference type="GO" id="GO:0022857">
    <property type="term" value="F:transmembrane transporter activity"/>
    <property type="evidence" value="ECO:0007669"/>
    <property type="project" value="UniProtKB-ARBA"/>
</dbReference>
<dbReference type="SUPFAM" id="SSF52540">
    <property type="entry name" value="P-loop containing nucleoside triphosphate hydrolases"/>
    <property type="match status" value="1"/>
</dbReference>
<keyword evidence="15" id="KW-1185">Reference proteome</keyword>
<evidence type="ECO:0000256" key="9">
    <source>
        <dbReference type="ARBA" id="ARBA00022989"/>
    </source>
</evidence>
<evidence type="ECO:0000259" key="13">
    <source>
        <dbReference type="PROSITE" id="PS50893"/>
    </source>
</evidence>
<dbReference type="AlphaFoldDB" id="A0A1E8GLY0"/>
<feature type="transmembrane region" description="Helical" evidence="12">
    <location>
        <begin position="265"/>
        <end position="285"/>
    </location>
</feature>
<evidence type="ECO:0000256" key="1">
    <source>
        <dbReference type="ARBA" id="ARBA00004429"/>
    </source>
</evidence>
<dbReference type="InterPro" id="IPR025857">
    <property type="entry name" value="MacB_PCD"/>
</dbReference>
<evidence type="ECO:0000256" key="5">
    <source>
        <dbReference type="ARBA" id="ARBA00022692"/>
    </source>
</evidence>
<dbReference type="PANTHER" id="PTHR42798:SF6">
    <property type="entry name" value="CELL DIVISION ATP-BINDING PROTEIN FTSE"/>
    <property type="match status" value="1"/>
</dbReference>
<dbReference type="InterPro" id="IPR027417">
    <property type="entry name" value="P-loop_NTPase"/>
</dbReference>
<dbReference type="GO" id="GO:0098796">
    <property type="term" value="C:membrane protein complex"/>
    <property type="evidence" value="ECO:0007669"/>
    <property type="project" value="UniProtKB-ARBA"/>
</dbReference>
<keyword evidence="3" id="KW-1003">Cell membrane</keyword>
<accession>A0A1E8GLY0</accession>
<evidence type="ECO:0000256" key="11">
    <source>
        <dbReference type="ARBA" id="ARBA00038388"/>
    </source>
</evidence>
<keyword evidence="7 14" id="KW-0067">ATP-binding</keyword>
<comment type="similarity">
    <text evidence="11">Belongs to the ABC transporter superfamily. Macrolide exporter (TC 3.A.1.122) family.</text>
</comment>
<dbReference type="InterPro" id="IPR003838">
    <property type="entry name" value="ABC3_permease_C"/>
</dbReference>
<keyword evidence="10 12" id="KW-0472">Membrane</keyword>
<name>A0A1E8GLY0_9LACT</name>
<keyword evidence="9 12" id="KW-1133">Transmembrane helix</keyword>
<dbReference type="InterPro" id="IPR017911">
    <property type="entry name" value="MacB-like_ATP-bd"/>
</dbReference>
<dbReference type="STRING" id="1859473.BG261_07025"/>
<evidence type="ECO:0000256" key="7">
    <source>
        <dbReference type="ARBA" id="ARBA00022840"/>
    </source>
</evidence>
<keyword evidence="5 12" id="KW-0812">Transmembrane</keyword>
<dbReference type="OrthoDB" id="2079174at2"/>
<dbReference type="GO" id="GO:0016887">
    <property type="term" value="F:ATP hydrolysis activity"/>
    <property type="evidence" value="ECO:0007669"/>
    <property type="project" value="InterPro"/>
</dbReference>
<keyword evidence="2" id="KW-0813">Transport</keyword>
<dbReference type="PANTHER" id="PTHR42798">
    <property type="entry name" value="LIPOPROTEIN-RELEASING SYSTEM ATP-BINDING PROTEIN LOLD"/>
    <property type="match status" value="1"/>
</dbReference>
<dbReference type="InterPro" id="IPR003593">
    <property type="entry name" value="AAA+_ATPase"/>
</dbReference>
<dbReference type="PROSITE" id="PS50893">
    <property type="entry name" value="ABC_TRANSPORTER_2"/>
    <property type="match status" value="1"/>
</dbReference>
<evidence type="ECO:0000256" key="2">
    <source>
        <dbReference type="ARBA" id="ARBA00022448"/>
    </source>
</evidence>
<evidence type="ECO:0000313" key="14">
    <source>
        <dbReference type="EMBL" id="OFI48643.1"/>
    </source>
</evidence>
<proteinExistence type="inferred from homology"/>
<evidence type="ECO:0000256" key="3">
    <source>
        <dbReference type="ARBA" id="ARBA00022475"/>
    </source>
</evidence>